<reference evidence="2 3" key="1">
    <citation type="submission" date="2018-02" db="EMBL/GenBank/DDBJ databases">
        <title>Genomic Encyclopedia of Archaeal and Bacterial Type Strains, Phase II (KMG-II): from individual species to whole genera.</title>
        <authorList>
            <person name="Goeker M."/>
        </authorList>
    </citation>
    <scope>NUCLEOTIDE SEQUENCE [LARGE SCALE GENOMIC DNA]</scope>
    <source>
        <strain evidence="2 3">DSM 16809</strain>
    </source>
</reference>
<dbReference type="PROSITE" id="PS51257">
    <property type="entry name" value="PROKAR_LIPOPROTEIN"/>
    <property type="match status" value="1"/>
</dbReference>
<dbReference type="AlphaFoldDB" id="A0A2S6IQI1"/>
<dbReference type="Pfam" id="PF05751">
    <property type="entry name" value="FixH"/>
    <property type="match status" value="1"/>
</dbReference>
<evidence type="ECO:0000313" key="2">
    <source>
        <dbReference type="EMBL" id="PPK96513.1"/>
    </source>
</evidence>
<dbReference type="Proteomes" id="UP000239002">
    <property type="component" value="Unassembled WGS sequence"/>
</dbReference>
<keyword evidence="1" id="KW-0472">Membrane</keyword>
<comment type="caution">
    <text evidence="2">The sequence shown here is derived from an EMBL/GenBank/DDBJ whole genome shotgun (WGS) entry which is preliminary data.</text>
</comment>
<organism evidence="2 3">
    <name type="scientific">Nonlabens xylanidelens</name>
    <dbReference type="NCBI Taxonomy" id="191564"/>
    <lineage>
        <taxon>Bacteria</taxon>
        <taxon>Pseudomonadati</taxon>
        <taxon>Bacteroidota</taxon>
        <taxon>Flavobacteriia</taxon>
        <taxon>Flavobacteriales</taxon>
        <taxon>Flavobacteriaceae</taxon>
        <taxon>Nonlabens</taxon>
    </lineage>
</organism>
<gene>
    <name evidence="2" type="ORF">LY01_00334</name>
</gene>
<dbReference type="OrthoDB" id="1493774at2"/>
<evidence type="ECO:0000256" key="1">
    <source>
        <dbReference type="SAM" id="Phobius"/>
    </source>
</evidence>
<keyword evidence="3" id="KW-1185">Reference proteome</keyword>
<dbReference type="InterPro" id="IPR008620">
    <property type="entry name" value="FixH"/>
</dbReference>
<name>A0A2S6IQI1_9FLAO</name>
<dbReference type="EMBL" id="PTJE01000001">
    <property type="protein sequence ID" value="PPK96513.1"/>
    <property type="molecule type" value="Genomic_DNA"/>
</dbReference>
<sequence length="148" mass="17620">MKWNWGTGIVVGMSCFIGFILYFVITMITDQRYSHDLVTEEYYEKEMYYQNEIDAETNANNLSEKIVSKRTENGWMITFPSQLNVERIKGKMFLYRPSNQVLDFETELSLSDHNLLIPDNKMIGGRWNITIDWTYDGQSYMYKEEILY</sequence>
<keyword evidence="1" id="KW-0812">Transmembrane</keyword>
<keyword evidence="1" id="KW-1133">Transmembrane helix</keyword>
<accession>A0A2S6IQI1</accession>
<feature type="transmembrane region" description="Helical" evidence="1">
    <location>
        <begin position="6"/>
        <end position="25"/>
    </location>
</feature>
<evidence type="ECO:0000313" key="3">
    <source>
        <dbReference type="Proteomes" id="UP000239002"/>
    </source>
</evidence>
<proteinExistence type="predicted"/>
<protein>
    <submittedName>
        <fullName evidence="2">FixH protein</fullName>
    </submittedName>
</protein>
<dbReference type="RefSeq" id="WP_104514067.1">
    <property type="nucleotide sequence ID" value="NZ_MQVW01000027.1"/>
</dbReference>